<evidence type="ECO:0008006" key="4">
    <source>
        <dbReference type="Google" id="ProtNLM"/>
    </source>
</evidence>
<feature type="compositionally biased region" description="Acidic residues" evidence="1">
    <location>
        <begin position="278"/>
        <end position="289"/>
    </location>
</feature>
<name>A0A9P5VJ92_9FUNG</name>
<dbReference type="AlphaFoldDB" id="A0A9P5VJ92"/>
<evidence type="ECO:0000256" key="1">
    <source>
        <dbReference type="SAM" id="MobiDB-lite"/>
    </source>
</evidence>
<feature type="region of interest" description="Disordered" evidence="1">
    <location>
        <begin position="153"/>
        <end position="175"/>
    </location>
</feature>
<reference evidence="2" key="1">
    <citation type="journal article" date="2020" name="Fungal Divers.">
        <title>Resolving the Mortierellaceae phylogeny through synthesis of multi-gene phylogenetics and phylogenomics.</title>
        <authorList>
            <person name="Vandepol N."/>
            <person name="Liber J."/>
            <person name="Desiro A."/>
            <person name="Na H."/>
            <person name="Kennedy M."/>
            <person name="Barry K."/>
            <person name="Grigoriev I.V."/>
            <person name="Miller A.N."/>
            <person name="O'Donnell K."/>
            <person name="Stajich J.E."/>
            <person name="Bonito G."/>
        </authorList>
    </citation>
    <scope>NUCLEOTIDE SEQUENCE</scope>
    <source>
        <strain evidence="2">NVP1</strain>
    </source>
</reference>
<comment type="caution">
    <text evidence="2">The sequence shown here is derived from an EMBL/GenBank/DDBJ whole genome shotgun (WGS) entry which is preliminary data.</text>
</comment>
<feature type="region of interest" description="Disordered" evidence="1">
    <location>
        <begin position="388"/>
        <end position="431"/>
    </location>
</feature>
<dbReference type="EMBL" id="JAAAUY010000715">
    <property type="protein sequence ID" value="KAF9326973.1"/>
    <property type="molecule type" value="Genomic_DNA"/>
</dbReference>
<protein>
    <recommendedName>
        <fullName evidence="4">HTH CENPB-type domain-containing protein</fullName>
    </recommendedName>
</protein>
<keyword evidence="3" id="KW-1185">Reference proteome</keyword>
<feature type="compositionally biased region" description="Low complexity" evidence="1">
    <location>
        <begin position="233"/>
        <end position="260"/>
    </location>
</feature>
<dbReference type="Proteomes" id="UP000696485">
    <property type="component" value="Unassembled WGS sequence"/>
</dbReference>
<gene>
    <name evidence="2" type="ORF">BG006_009669</name>
</gene>
<accession>A0A9P5VJ92</accession>
<sequence>MPNYVSLTESQRRKIAVFITESQQLAQQTQLQQQLQQQQQQQQQLQYQQAADGDDSIISSTPFPSSPVNLVPTPIVGNNAISCKEIVQFCQTRFGLTISLSTASRLRSSATERLSTDLLNPSAKRHRSVKFPEFEKALVQELRALEQEQLQIQQEQERLNREGSSTALPGGTDATTQIPSVMMLTSEAAITQVAKGIAERMGITESELGLTSGWYHGFRKRHGIKHRQLKQRSAASNTNTNTSTNSGLSSSPSMVESTSSPGISTSNAEGGDNGSEAGDGDEEMEDTQDPEGNKPADGTTGEVNSNPGTPLSFLKDQLIIANPASAGSPFLNPRKPEVKKVTASSSNDALDVISEYLLQNGDIGATKLPLVKELRSFLMSQTNIENGALNNNSNNNNAASSLNPNPNPNPIATAPISASTGTSSSANINSNSNGNGGNNIITSDPTANSLLLGNLPILAPGMGANDPRSLLVNSSIAPSSLGIPSLNAPVLVNIAASSSSSGAMDPMDNIAIIQQTKQEDPR</sequence>
<feature type="compositionally biased region" description="Polar residues" evidence="1">
    <location>
        <begin position="163"/>
        <end position="175"/>
    </location>
</feature>
<organism evidence="2 3">
    <name type="scientific">Podila minutissima</name>
    <dbReference type="NCBI Taxonomy" id="64525"/>
    <lineage>
        <taxon>Eukaryota</taxon>
        <taxon>Fungi</taxon>
        <taxon>Fungi incertae sedis</taxon>
        <taxon>Mucoromycota</taxon>
        <taxon>Mortierellomycotina</taxon>
        <taxon>Mortierellomycetes</taxon>
        <taxon>Mortierellales</taxon>
        <taxon>Mortierellaceae</taxon>
        <taxon>Podila</taxon>
    </lineage>
</organism>
<feature type="region of interest" description="Disordered" evidence="1">
    <location>
        <begin position="223"/>
        <end position="311"/>
    </location>
</feature>
<evidence type="ECO:0000313" key="2">
    <source>
        <dbReference type="EMBL" id="KAF9326973.1"/>
    </source>
</evidence>
<proteinExistence type="predicted"/>
<evidence type="ECO:0000313" key="3">
    <source>
        <dbReference type="Proteomes" id="UP000696485"/>
    </source>
</evidence>